<dbReference type="InterPro" id="IPR052920">
    <property type="entry name" value="DNA-binding_regulatory"/>
</dbReference>
<dbReference type="EMBL" id="MIYZ01000037">
    <property type="protein sequence ID" value="OIR21690.1"/>
    <property type="molecule type" value="Genomic_DNA"/>
</dbReference>
<name>A0A1J5TL44_9ARCH</name>
<dbReference type="Pfam" id="PF00561">
    <property type="entry name" value="Abhydrolase_1"/>
    <property type="match status" value="1"/>
</dbReference>
<protein>
    <recommendedName>
        <fullName evidence="2">AB hydrolase-1 domain-containing protein</fullName>
    </recommendedName>
</protein>
<organism evidence="3 4">
    <name type="scientific">Marine Group III euryarchaeote CG-Epi2</name>
    <dbReference type="NCBI Taxonomy" id="1888996"/>
    <lineage>
        <taxon>Archaea</taxon>
        <taxon>Methanobacteriati</taxon>
        <taxon>Thermoplasmatota</taxon>
        <taxon>Thermoplasmata</taxon>
        <taxon>Candidatus Thermoprofundales</taxon>
    </lineage>
</organism>
<proteinExistence type="predicted"/>
<evidence type="ECO:0000313" key="4">
    <source>
        <dbReference type="Proteomes" id="UP000183615"/>
    </source>
</evidence>
<accession>A0A1J5TL44</accession>
<evidence type="ECO:0000259" key="2">
    <source>
        <dbReference type="Pfam" id="PF00561"/>
    </source>
</evidence>
<reference evidence="3 4" key="1">
    <citation type="submission" date="2016-08" db="EMBL/GenBank/DDBJ databases">
        <title>New Insights into Marine Group III Euryarchaeota, from dark to light.</title>
        <authorList>
            <person name="Haro-Moreno J.M."/>
            <person name="Rodriguez-Valera F."/>
            <person name="Lopez-Garcia P."/>
            <person name="Moreira D."/>
            <person name="Martin-Cuadrado A.B."/>
        </authorList>
    </citation>
    <scope>NUCLEOTIDE SEQUENCE [LARGE SCALE GENOMIC DNA]</scope>
    <source>
        <strain evidence="3">CG-Epi2</strain>
    </source>
</reference>
<evidence type="ECO:0000313" key="3">
    <source>
        <dbReference type="EMBL" id="OIR21690.1"/>
    </source>
</evidence>
<keyword evidence="1" id="KW-1133">Transmembrane helix</keyword>
<dbReference type="PANTHER" id="PTHR43358:SF4">
    <property type="entry name" value="ALPHA_BETA HYDROLASE FOLD-1 DOMAIN-CONTAINING PROTEIN"/>
    <property type="match status" value="1"/>
</dbReference>
<keyword evidence="1" id="KW-0812">Transmembrane</keyword>
<keyword evidence="1" id="KW-0472">Membrane</keyword>
<comment type="caution">
    <text evidence="3">The sequence shown here is derived from an EMBL/GenBank/DDBJ whole genome shotgun (WGS) entry which is preliminary data.</text>
</comment>
<feature type="domain" description="AB hydrolase-1" evidence="2">
    <location>
        <begin position="138"/>
        <end position="247"/>
    </location>
</feature>
<dbReference type="Gene3D" id="3.40.50.1820">
    <property type="entry name" value="alpha/beta hydrolase"/>
    <property type="match status" value="1"/>
</dbReference>
<dbReference type="AlphaFoldDB" id="A0A1J5TL44"/>
<gene>
    <name evidence="3" type="ORF">BET99_05875</name>
</gene>
<dbReference type="SUPFAM" id="SSF53474">
    <property type="entry name" value="alpha/beta-Hydrolases"/>
    <property type="match status" value="1"/>
</dbReference>
<evidence type="ECO:0000256" key="1">
    <source>
        <dbReference type="SAM" id="Phobius"/>
    </source>
</evidence>
<dbReference type="PANTHER" id="PTHR43358">
    <property type="entry name" value="ALPHA/BETA-HYDROLASE"/>
    <property type="match status" value="1"/>
</dbReference>
<feature type="transmembrane region" description="Helical" evidence="1">
    <location>
        <begin position="34"/>
        <end position="57"/>
    </location>
</feature>
<dbReference type="InterPro" id="IPR000073">
    <property type="entry name" value="AB_hydrolase_1"/>
</dbReference>
<dbReference type="InterPro" id="IPR029058">
    <property type="entry name" value="AB_hydrolase_fold"/>
</dbReference>
<dbReference type="Proteomes" id="UP000183615">
    <property type="component" value="Unassembled WGS sequence"/>
</dbReference>
<sequence>MSEEEKNPADRHSLLSSGYKRIVFTPGARGKLKFLVALVVFCQIGLIVWFGLGHIIAKQALTVPHGCGIWEFNTPTNWTVDDDWQSFEPWEDSDQRISMRKDFDAQPWQFESYEVIDFTSRDGINLEGWYVEVNETAPVVLLVHGGYENGKCKPEILLSASYLSKNGINTFMIDLRNHGHSEVVSDYFYLGQKEYLDVLGAYDWLQEAKNYSPSSIGVFSISTYALATTLAFDESNIASMWLDSPIIDFPLLVGNELERLGFPRVLSSPAITMGQRLVGVDLEDRVPLDAASNAGDRPMYLVHGDSDVRISNEHSKIFHAKAVEADANVTLWIVEDSAHVDAVWEYSVEYQSRLVIFFSNSLERKA</sequence>